<feature type="domain" description="SGNH hydrolase-type esterase" evidence="1">
    <location>
        <begin position="28"/>
        <end position="202"/>
    </location>
</feature>
<keyword evidence="3" id="KW-1185">Reference proteome</keyword>
<organism evidence="2 3">
    <name type="scientific">Octadecabacter ascidiaceicola</name>
    <dbReference type="NCBI Taxonomy" id="1655543"/>
    <lineage>
        <taxon>Bacteria</taxon>
        <taxon>Pseudomonadati</taxon>
        <taxon>Pseudomonadota</taxon>
        <taxon>Alphaproteobacteria</taxon>
        <taxon>Rhodobacterales</taxon>
        <taxon>Roseobacteraceae</taxon>
        <taxon>Octadecabacter</taxon>
    </lineage>
</organism>
<gene>
    <name evidence="2" type="ORF">OCA8868_02219</name>
</gene>
<dbReference type="CDD" id="cd00229">
    <property type="entry name" value="SGNH_hydrolase"/>
    <property type="match status" value="1"/>
</dbReference>
<evidence type="ECO:0000313" key="2">
    <source>
        <dbReference type="EMBL" id="SMX39994.1"/>
    </source>
</evidence>
<dbReference type="GO" id="GO:0016788">
    <property type="term" value="F:hydrolase activity, acting on ester bonds"/>
    <property type="evidence" value="ECO:0007669"/>
    <property type="project" value="UniProtKB-ARBA"/>
</dbReference>
<evidence type="ECO:0000259" key="1">
    <source>
        <dbReference type="Pfam" id="PF13472"/>
    </source>
</evidence>
<proteinExistence type="predicted"/>
<name>A0A238KC79_9RHOB</name>
<dbReference type="SUPFAM" id="SSF52266">
    <property type="entry name" value="SGNH hydrolase"/>
    <property type="match status" value="1"/>
</dbReference>
<dbReference type="Gene3D" id="3.40.50.1110">
    <property type="entry name" value="SGNH hydrolase"/>
    <property type="match status" value="1"/>
</dbReference>
<sequence>MLLLTAVLTLAGCTVSPPSANRDADIIVVGDSILAWHRRSGQSIPNIVGQSTDLGISDMAVNGATFLGAQGIPTQYMSGAWDWVIVDGGGNDLHSVCQTPMAQQVIDAIVSDDGTAGAFPTFVSLVANQGAQVIVLGYYPISDQGGPFAHCRSELDELAERQSKMAALNPSVIFVDSGKVIGPGDAAAYAPDLVHPSPRGAALIGQLIATEIRRASRQ</sequence>
<dbReference type="InterPro" id="IPR013830">
    <property type="entry name" value="SGNH_hydro"/>
</dbReference>
<reference evidence="3" key="1">
    <citation type="submission" date="2017-05" db="EMBL/GenBank/DDBJ databases">
        <authorList>
            <person name="Rodrigo-Torres L."/>
            <person name="Arahal R. D."/>
            <person name="Lucena T."/>
        </authorList>
    </citation>
    <scope>NUCLEOTIDE SEQUENCE [LARGE SCALE GENOMIC DNA]</scope>
    <source>
        <strain evidence="3">CECT 8868</strain>
    </source>
</reference>
<evidence type="ECO:0000313" key="3">
    <source>
        <dbReference type="Proteomes" id="UP000203464"/>
    </source>
</evidence>
<dbReference type="Proteomes" id="UP000203464">
    <property type="component" value="Unassembled WGS sequence"/>
</dbReference>
<dbReference type="EMBL" id="FXYD01000003">
    <property type="protein sequence ID" value="SMX39994.1"/>
    <property type="molecule type" value="Genomic_DNA"/>
</dbReference>
<dbReference type="AlphaFoldDB" id="A0A238KC79"/>
<accession>A0A238KC79</accession>
<dbReference type="Pfam" id="PF13472">
    <property type="entry name" value="Lipase_GDSL_2"/>
    <property type="match status" value="1"/>
</dbReference>
<dbReference type="InterPro" id="IPR036514">
    <property type="entry name" value="SGNH_hydro_sf"/>
</dbReference>
<protein>
    <recommendedName>
        <fullName evidence="1">SGNH hydrolase-type esterase domain-containing protein</fullName>
    </recommendedName>
</protein>